<evidence type="ECO:0000313" key="5">
    <source>
        <dbReference type="Proteomes" id="UP000823388"/>
    </source>
</evidence>
<protein>
    <recommendedName>
        <fullName evidence="3">DUF4220 domain-containing protein</fullName>
    </recommendedName>
</protein>
<feature type="compositionally biased region" description="Polar residues" evidence="1">
    <location>
        <begin position="274"/>
        <end position="295"/>
    </location>
</feature>
<evidence type="ECO:0000313" key="4">
    <source>
        <dbReference type="EMBL" id="KAG2577281.1"/>
    </source>
</evidence>
<dbReference type="EMBL" id="CM029048">
    <property type="protein sequence ID" value="KAG2577281.1"/>
    <property type="molecule type" value="Genomic_DNA"/>
</dbReference>
<keyword evidence="2" id="KW-1133">Transmembrane helix</keyword>
<dbReference type="Pfam" id="PF04578">
    <property type="entry name" value="DUF594"/>
    <property type="match status" value="1"/>
</dbReference>
<name>A0A8T0QVP8_PANVG</name>
<evidence type="ECO:0000259" key="3">
    <source>
        <dbReference type="Pfam" id="PF13968"/>
    </source>
</evidence>
<feature type="domain" description="DUF4220" evidence="3">
    <location>
        <begin position="51"/>
        <end position="439"/>
    </location>
</feature>
<reference evidence="4" key="1">
    <citation type="submission" date="2020-05" db="EMBL/GenBank/DDBJ databases">
        <title>WGS assembly of Panicum virgatum.</title>
        <authorList>
            <person name="Lovell J.T."/>
            <person name="Jenkins J."/>
            <person name="Shu S."/>
            <person name="Juenger T.E."/>
            <person name="Schmutz J."/>
        </authorList>
    </citation>
    <scope>NUCLEOTIDE SEQUENCE</scope>
    <source>
        <strain evidence="4">AP13</strain>
    </source>
</reference>
<dbReference type="InterPro" id="IPR025315">
    <property type="entry name" value="DUF4220"/>
</dbReference>
<evidence type="ECO:0000256" key="1">
    <source>
        <dbReference type="SAM" id="MobiDB-lite"/>
    </source>
</evidence>
<evidence type="ECO:0000256" key="2">
    <source>
        <dbReference type="SAM" id="Phobius"/>
    </source>
</evidence>
<feature type="region of interest" description="Disordered" evidence="1">
    <location>
        <begin position="736"/>
        <end position="800"/>
    </location>
</feature>
<feature type="transmembrane region" description="Helical" evidence="2">
    <location>
        <begin position="48"/>
        <end position="66"/>
    </location>
</feature>
<comment type="caution">
    <text evidence="4">The sequence shown here is derived from an EMBL/GenBank/DDBJ whole genome shotgun (WGS) entry which is preliminary data.</text>
</comment>
<dbReference type="Proteomes" id="UP000823388">
    <property type="component" value="Chromosome 6N"/>
</dbReference>
<keyword evidence="5" id="KW-1185">Reference proteome</keyword>
<sequence length="800" mass="90479">MGRPTSAVRWWEESQMRVLVLSSLVAQCLLYVFTYLRIRAINPGWIRFQTWLAYLGGDAIAIYALATLFNRHKQEDQGGGGGTLEVVWAPILLLHLGGNDGITAYNIEDNELWTRHLLTAVSQVTVAVYVFLKSWPWAGGDKRLLLAAVVLFVPGVLKCFAKPWDLKKASIKSLVSLPAAQRTRKQKQGMKHLEEYVQPAATTSKLKQVLSVREQKGTGVDDEQAQGGARASVEGGDNNPVPPPPQGSGAGDIPPIQGCRRRSRQRKRDALPQAITTFPSQQGNDNDINSSSQGHGQLRREREGLDQLILMILDGEAYNLFVDLPSPYPLRLSIFKCFWVLSHERVEKVCGSVLASAFMYLYTKLNKPDLRGLTLFCWRQLYDRGWIQILRLWLPWAAIGLFHHSHREAYSGVDVKITYALFCTTAVLEIYSIIFAILVSRDVEKEWSEMVAQYNLVGYFARNKNHSNKMWIASKSGCKDFLDQHWSMESCFSLKAGWKKKIHDPVSYHKFNDNRGQWALEGNEDELGWSIKGSFDESVVLWHIATDFCFFSRSPPTRRSSSGEQPASHKAVQCRQMSNYMMYLLFVNPEMLLPGTRRNLFTTAYNDLKYILRDNKLMNPQSSSQQVEEKALMETLINTMRDRSKKEDPNIGSEENFIDDAWDLAQGLFKLRDDFGDEKMWKAIQGVWVEMLCFSASRCRGYLHAKALGSGGEFLSYVWLLLFYMGMETFTERLQREREELPSREANGNDAPPPSDSHNGNATTSSSTSWIPSRGASSSTSHLHNGASTSSSEIEIVDMV</sequence>
<dbReference type="Pfam" id="PF13968">
    <property type="entry name" value="DUF4220"/>
    <property type="match status" value="1"/>
</dbReference>
<dbReference type="PANTHER" id="PTHR31325">
    <property type="entry name" value="OS01G0798800 PROTEIN-RELATED"/>
    <property type="match status" value="1"/>
</dbReference>
<organism evidence="4 5">
    <name type="scientific">Panicum virgatum</name>
    <name type="common">Blackwell switchgrass</name>
    <dbReference type="NCBI Taxonomy" id="38727"/>
    <lineage>
        <taxon>Eukaryota</taxon>
        <taxon>Viridiplantae</taxon>
        <taxon>Streptophyta</taxon>
        <taxon>Embryophyta</taxon>
        <taxon>Tracheophyta</taxon>
        <taxon>Spermatophyta</taxon>
        <taxon>Magnoliopsida</taxon>
        <taxon>Liliopsida</taxon>
        <taxon>Poales</taxon>
        <taxon>Poaceae</taxon>
        <taxon>PACMAD clade</taxon>
        <taxon>Panicoideae</taxon>
        <taxon>Panicodae</taxon>
        <taxon>Paniceae</taxon>
        <taxon>Panicinae</taxon>
        <taxon>Panicum</taxon>
        <taxon>Panicum sect. Hiantes</taxon>
    </lineage>
</organism>
<feature type="region of interest" description="Disordered" evidence="1">
    <location>
        <begin position="212"/>
        <end position="297"/>
    </location>
</feature>
<gene>
    <name evidence="4" type="ORF">PVAP13_6NG089012</name>
</gene>
<keyword evidence="2" id="KW-0812">Transmembrane</keyword>
<dbReference type="InterPro" id="IPR007658">
    <property type="entry name" value="DUF594"/>
</dbReference>
<feature type="compositionally biased region" description="Polar residues" evidence="1">
    <location>
        <begin position="756"/>
        <end position="793"/>
    </location>
</feature>
<dbReference type="AlphaFoldDB" id="A0A8T0QVP8"/>
<feature type="transmembrane region" description="Helical" evidence="2">
    <location>
        <begin position="16"/>
        <end position="36"/>
    </location>
</feature>
<proteinExistence type="predicted"/>
<keyword evidence="2" id="KW-0472">Membrane</keyword>
<accession>A0A8T0QVP8</accession>